<feature type="transmembrane region" description="Helical" evidence="5">
    <location>
        <begin position="297"/>
        <end position="318"/>
    </location>
</feature>
<keyword evidence="2 5" id="KW-0812">Transmembrane</keyword>
<feature type="transmembrane region" description="Helical" evidence="5">
    <location>
        <begin position="324"/>
        <end position="345"/>
    </location>
</feature>
<dbReference type="PANTHER" id="PTHR10361:SF28">
    <property type="entry name" value="P3 PROTEIN-RELATED"/>
    <property type="match status" value="1"/>
</dbReference>
<dbReference type="PANTHER" id="PTHR10361">
    <property type="entry name" value="SODIUM-BILE ACID COTRANSPORTER"/>
    <property type="match status" value="1"/>
</dbReference>
<dbReference type="RefSeq" id="WP_015246553.1">
    <property type="nucleotide sequence ID" value="NC_019892.1"/>
</dbReference>
<dbReference type="AlphaFoldDB" id="L0DEY7"/>
<dbReference type="KEGG" id="saci:Sinac_3129"/>
<reference evidence="6 7" key="1">
    <citation type="submission" date="2012-02" db="EMBL/GenBank/DDBJ databases">
        <title>Complete sequence of chromosome of Singulisphaera acidiphila DSM 18658.</title>
        <authorList>
            <consortium name="US DOE Joint Genome Institute (JGI-PGF)"/>
            <person name="Lucas S."/>
            <person name="Copeland A."/>
            <person name="Lapidus A."/>
            <person name="Glavina del Rio T."/>
            <person name="Dalin E."/>
            <person name="Tice H."/>
            <person name="Bruce D."/>
            <person name="Goodwin L."/>
            <person name="Pitluck S."/>
            <person name="Peters L."/>
            <person name="Ovchinnikova G."/>
            <person name="Chertkov O."/>
            <person name="Kyrpides N."/>
            <person name="Mavromatis K."/>
            <person name="Ivanova N."/>
            <person name="Brettin T."/>
            <person name="Detter J.C."/>
            <person name="Han C."/>
            <person name="Larimer F."/>
            <person name="Land M."/>
            <person name="Hauser L."/>
            <person name="Markowitz V."/>
            <person name="Cheng J.-F."/>
            <person name="Hugenholtz P."/>
            <person name="Woyke T."/>
            <person name="Wu D."/>
            <person name="Tindall B."/>
            <person name="Pomrenke H."/>
            <person name="Brambilla E."/>
            <person name="Klenk H.-P."/>
            <person name="Eisen J.A."/>
        </authorList>
    </citation>
    <scope>NUCLEOTIDE SEQUENCE [LARGE SCALE GENOMIC DNA]</scope>
    <source>
        <strain evidence="7">ATCC BAA-1392 / DSM 18658 / VKM B-2454 / MOB10</strain>
    </source>
</reference>
<evidence type="ECO:0000256" key="4">
    <source>
        <dbReference type="ARBA" id="ARBA00023136"/>
    </source>
</evidence>
<comment type="subcellular location">
    <subcellularLocation>
        <location evidence="1">Membrane</location>
        <topology evidence="1">Multi-pass membrane protein</topology>
    </subcellularLocation>
</comment>
<dbReference type="STRING" id="886293.Sinac_3129"/>
<proteinExistence type="predicted"/>
<evidence type="ECO:0000256" key="5">
    <source>
        <dbReference type="SAM" id="Phobius"/>
    </source>
</evidence>
<evidence type="ECO:0000256" key="3">
    <source>
        <dbReference type="ARBA" id="ARBA00022989"/>
    </source>
</evidence>
<keyword evidence="4 5" id="KW-0472">Membrane</keyword>
<sequence length="365" mass="38224">MSMHGDRRLVTALHWFHKHFLWFLIATYAVAAYAPAAGLKIRAVSFGTISLFGGSTHLTLPAVMLGLLLLNAGLGVRTTELNRLFTNPRPLAFGLAANLLVPIVFIALVSQSTGFWHNSDELQSILVGLALVASMPIAGSSSAWAQNADGDLALSLGLVVVSTLVSPFTTPLSLHAAGLMAQGDYAASLHQLAGHGTGAFLAVCVVFPSMLGIVLRQLLGDRLTDRMRPWLKLANSANLLVLCYSNAAISLPQAVAQPDLDFLVAILAITASLCMFAFGSGWGLGHLLKLQAGGRASLMYGLGMNNNGTGLVLASFAFADHPRILLPIIIYNLVQQMVAGALNALATSAANAPKPDARALAPATG</sequence>
<keyword evidence="3 5" id="KW-1133">Transmembrane helix</keyword>
<dbReference type="GO" id="GO:0016020">
    <property type="term" value="C:membrane"/>
    <property type="evidence" value="ECO:0007669"/>
    <property type="project" value="UniProtKB-SubCell"/>
</dbReference>
<protein>
    <submittedName>
        <fullName evidence="6">Putative Na+-dependent transporter</fullName>
    </submittedName>
</protein>
<dbReference type="eggNOG" id="COG0385">
    <property type="taxonomic scope" value="Bacteria"/>
</dbReference>
<feature type="transmembrane region" description="Helical" evidence="5">
    <location>
        <begin position="152"/>
        <end position="172"/>
    </location>
</feature>
<feature type="transmembrane region" description="Helical" evidence="5">
    <location>
        <begin position="236"/>
        <end position="256"/>
    </location>
</feature>
<evidence type="ECO:0000313" key="7">
    <source>
        <dbReference type="Proteomes" id="UP000010798"/>
    </source>
</evidence>
<feature type="transmembrane region" description="Helical" evidence="5">
    <location>
        <begin position="192"/>
        <end position="215"/>
    </location>
</feature>
<dbReference type="HOGENOM" id="CLU_063851_0_0_0"/>
<dbReference type="OrthoDB" id="185500at2"/>
<feature type="transmembrane region" description="Helical" evidence="5">
    <location>
        <begin position="91"/>
        <end position="110"/>
    </location>
</feature>
<dbReference type="EMBL" id="CP003364">
    <property type="protein sequence ID" value="AGA27405.1"/>
    <property type="molecule type" value="Genomic_DNA"/>
</dbReference>
<dbReference type="InterPro" id="IPR002657">
    <property type="entry name" value="BilAc:Na_symport/Acr3"/>
</dbReference>
<dbReference type="Pfam" id="PF01758">
    <property type="entry name" value="SBF"/>
    <property type="match status" value="1"/>
</dbReference>
<organism evidence="6 7">
    <name type="scientific">Singulisphaera acidiphila (strain ATCC BAA-1392 / DSM 18658 / VKM B-2454 / MOB10)</name>
    <dbReference type="NCBI Taxonomy" id="886293"/>
    <lineage>
        <taxon>Bacteria</taxon>
        <taxon>Pseudomonadati</taxon>
        <taxon>Planctomycetota</taxon>
        <taxon>Planctomycetia</taxon>
        <taxon>Isosphaerales</taxon>
        <taxon>Isosphaeraceae</taxon>
        <taxon>Singulisphaera</taxon>
    </lineage>
</organism>
<name>L0DEY7_SINAD</name>
<dbReference type="InterPro" id="IPR038770">
    <property type="entry name" value="Na+/solute_symporter_sf"/>
</dbReference>
<evidence type="ECO:0000256" key="1">
    <source>
        <dbReference type="ARBA" id="ARBA00004141"/>
    </source>
</evidence>
<feature type="transmembrane region" description="Helical" evidence="5">
    <location>
        <begin position="262"/>
        <end position="285"/>
    </location>
</feature>
<evidence type="ECO:0000256" key="2">
    <source>
        <dbReference type="ARBA" id="ARBA00022692"/>
    </source>
</evidence>
<dbReference type="Proteomes" id="UP000010798">
    <property type="component" value="Chromosome"/>
</dbReference>
<evidence type="ECO:0000313" key="6">
    <source>
        <dbReference type="EMBL" id="AGA27405.1"/>
    </source>
</evidence>
<dbReference type="InterPro" id="IPR004710">
    <property type="entry name" value="Bilac:Na_transpt"/>
</dbReference>
<accession>L0DEY7</accession>
<feature type="transmembrane region" description="Helical" evidence="5">
    <location>
        <begin position="20"/>
        <end position="37"/>
    </location>
</feature>
<gene>
    <name evidence="6" type="ordered locus">Sinac_3129</name>
</gene>
<feature type="transmembrane region" description="Helical" evidence="5">
    <location>
        <begin position="122"/>
        <end position="145"/>
    </location>
</feature>
<keyword evidence="7" id="KW-1185">Reference proteome</keyword>
<dbReference type="Gene3D" id="1.20.1530.20">
    <property type="match status" value="1"/>
</dbReference>
<feature type="transmembrane region" description="Helical" evidence="5">
    <location>
        <begin position="49"/>
        <end position="70"/>
    </location>
</feature>